<dbReference type="PANTHER" id="PTHR47466:SF1">
    <property type="entry name" value="METALLOPROTEASE MEP1 (AFU_ORTHOLOGUE AFUA_1G07730)-RELATED"/>
    <property type="match status" value="1"/>
</dbReference>
<accession>A0AAN4VY81</accession>
<keyword evidence="8" id="KW-1015">Disulfide bond</keyword>
<comment type="similarity">
    <text evidence="1">Belongs to the peptidase M43B family.</text>
</comment>
<sequence>MFFFAHWSYAQTDRCGAVNHHRDDHRMAPVQGFESWMLEKQRVLAEQFPQRNAADPMEIPVVFHIIHNGEAIGSGKNISDEQILSQLEVLNEDFQRQNEDAINTRQQFLSVAADFGIKFVMAKQDPEGNATNGITRTQTDITSFGINSSAQTALKSLSYWNSEDYLNIWVANLSGQLLGYASWPETDIPGPGAPSAPTEDGVVIDFTVCGSNAKGNFPTIDPTYNLGRTLSHEIGHFFGLLHIWGDGGCGVDDFCGDTPDQSSQTTTSCDQLQDNPPFSCETLDQYENFMDYTPDACMNMFTADQKSRVEVVLEFSPRRASLLSSPGLVEPNFEDNAIRLVAIPSPKSVSCAAAMPLVLEVRNVGTNEVNSMMVELTFGEYEAQNTIENLKLAPGENKILSTTLLGLPEGEKELTAIVTRVNNEDNDAIVVGRLKKTILVDQSEAEMPFYTAFNSASIVSEGWIPFPENSNNQWEGGQTTDQEWAALLRSGSTMVNHLISPLILLSETDSLTITFETQRTVSGTSETDLNLWISNDCGASETLIYSANSSDLKPSEEHKKWVRHYVDISPFQEQEVRLDFACANPNGGTLYLREFRIFEKGKHQLKAELEESIILDPQKDDILPRFVLSTSGSLPIQYALVYELEEEGPIYLKLMAMDGRLLQQYQKQNTLQGSIPIDLNNLASGYYLLEINSLKGRTVKRLFQP</sequence>
<keyword evidence="4" id="KW-0732">Signal</keyword>
<proteinExistence type="inferred from homology"/>
<keyword evidence="2" id="KW-0645">Protease</keyword>
<dbReference type="SUPFAM" id="SSF55486">
    <property type="entry name" value="Metalloproteases ('zincins'), catalytic domain"/>
    <property type="match status" value="1"/>
</dbReference>
<dbReference type="Pfam" id="PF05572">
    <property type="entry name" value="Peptidase_M43"/>
    <property type="match status" value="1"/>
</dbReference>
<evidence type="ECO:0000256" key="5">
    <source>
        <dbReference type="ARBA" id="ARBA00022801"/>
    </source>
</evidence>
<keyword evidence="3" id="KW-0479">Metal-binding</keyword>
<dbReference type="AlphaFoldDB" id="A0AAN4VY81"/>
<evidence type="ECO:0000256" key="3">
    <source>
        <dbReference type="ARBA" id="ARBA00022723"/>
    </source>
</evidence>
<evidence type="ECO:0000256" key="2">
    <source>
        <dbReference type="ARBA" id="ARBA00022670"/>
    </source>
</evidence>
<dbReference type="Proteomes" id="UP001310022">
    <property type="component" value="Unassembled WGS sequence"/>
</dbReference>
<keyword evidence="5" id="KW-0378">Hydrolase</keyword>
<reference evidence="10 11" key="1">
    <citation type="submission" date="2021-12" db="EMBL/GenBank/DDBJ databases">
        <title>Genome sequencing of bacteria with rrn-lacking chromosome and rrn-plasmid.</title>
        <authorList>
            <person name="Anda M."/>
            <person name="Iwasaki W."/>
        </authorList>
    </citation>
    <scope>NUCLEOTIDE SEQUENCE [LARGE SCALE GENOMIC DNA]</scope>
    <source>
        <strain evidence="10 11">NBRC 15940</strain>
    </source>
</reference>
<dbReference type="CDD" id="cd04275">
    <property type="entry name" value="ZnMc_pappalysin_like"/>
    <property type="match status" value="1"/>
</dbReference>
<keyword evidence="6" id="KW-0862">Zinc</keyword>
<feature type="domain" description="Peptidase M43 pregnancy-associated plasma-A" evidence="9">
    <location>
        <begin position="160"/>
        <end position="313"/>
    </location>
</feature>
<evidence type="ECO:0000313" key="11">
    <source>
        <dbReference type="Proteomes" id="UP001310022"/>
    </source>
</evidence>
<dbReference type="PANTHER" id="PTHR47466">
    <property type="match status" value="1"/>
</dbReference>
<keyword evidence="7" id="KW-0482">Metalloprotease</keyword>
<dbReference type="GO" id="GO:0046872">
    <property type="term" value="F:metal ion binding"/>
    <property type="evidence" value="ECO:0007669"/>
    <property type="project" value="UniProtKB-KW"/>
</dbReference>
<protein>
    <recommendedName>
        <fullName evidence="9">Peptidase M43 pregnancy-associated plasma-A domain-containing protein</fullName>
    </recommendedName>
</protein>
<evidence type="ECO:0000259" key="9">
    <source>
        <dbReference type="Pfam" id="PF05572"/>
    </source>
</evidence>
<evidence type="ECO:0000256" key="4">
    <source>
        <dbReference type="ARBA" id="ARBA00022729"/>
    </source>
</evidence>
<dbReference type="InterPro" id="IPR024079">
    <property type="entry name" value="MetalloPept_cat_dom_sf"/>
</dbReference>
<dbReference type="GO" id="GO:0008237">
    <property type="term" value="F:metallopeptidase activity"/>
    <property type="evidence" value="ECO:0007669"/>
    <property type="project" value="UniProtKB-KW"/>
</dbReference>
<dbReference type="InterPro" id="IPR008754">
    <property type="entry name" value="Peptidase_M43"/>
</dbReference>
<comment type="caution">
    <text evidence="10">The sequence shown here is derived from an EMBL/GenBank/DDBJ whole genome shotgun (WGS) entry which is preliminary data.</text>
</comment>
<evidence type="ECO:0000256" key="6">
    <source>
        <dbReference type="ARBA" id="ARBA00022833"/>
    </source>
</evidence>
<evidence type="ECO:0000256" key="8">
    <source>
        <dbReference type="ARBA" id="ARBA00023157"/>
    </source>
</evidence>
<organism evidence="10 11">
    <name type="scientific">Persicobacter diffluens</name>
    <dbReference type="NCBI Taxonomy" id="981"/>
    <lineage>
        <taxon>Bacteria</taxon>
        <taxon>Pseudomonadati</taxon>
        <taxon>Bacteroidota</taxon>
        <taxon>Cytophagia</taxon>
        <taxon>Cytophagales</taxon>
        <taxon>Persicobacteraceae</taxon>
        <taxon>Persicobacter</taxon>
    </lineage>
</organism>
<keyword evidence="11" id="KW-1185">Reference proteome</keyword>
<gene>
    <name evidence="10" type="ORF">PEDI_16950</name>
</gene>
<evidence type="ECO:0000256" key="7">
    <source>
        <dbReference type="ARBA" id="ARBA00023049"/>
    </source>
</evidence>
<dbReference type="EMBL" id="BQKE01000001">
    <property type="protein sequence ID" value="GJM61143.1"/>
    <property type="molecule type" value="Genomic_DNA"/>
</dbReference>
<evidence type="ECO:0000313" key="10">
    <source>
        <dbReference type="EMBL" id="GJM61143.1"/>
    </source>
</evidence>
<evidence type="ECO:0000256" key="1">
    <source>
        <dbReference type="ARBA" id="ARBA00008721"/>
    </source>
</evidence>
<dbReference type="Gene3D" id="3.40.390.10">
    <property type="entry name" value="Collagenase (Catalytic Domain)"/>
    <property type="match status" value="1"/>
</dbReference>
<name>A0AAN4VY81_9BACT</name>
<dbReference type="GO" id="GO:0006508">
    <property type="term" value="P:proteolysis"/>
    <property type="evidence" value="ECO:0007669"/>
    <property type="project" value="UniProtKB-KW"/>
</dbReference>